<reference evidence="1 2" key="1">
    <citation type="submission" date="2017-01" db="EMBL/GenBank/DDBJ databases">
        <title>The cable genome- insights into the physiology and evolution of filamentous bacteria capable of sulfide oxidation via long distance electron transfer.</title>
        <authorList>
            <person name="Schreiber L."/>
            <person name="Bjerg J.T."/>
            <person name="Boggild A."/>
            <person name="Van De Vossenberg J."/>
            <person name="Meysman F."/>
            <person name="Nielsen L.P."/>
            <person name="Schramm A."/>
            <person name="Kjeldsen K.U."/>
        </authorList>
    </citation>
    <scope>NUCLEOTIDE SEQUENCE [LARGE SCALE GENOMIC DNA]</scope>
    <source>
        <strain evidence="1">MCF</strain>
    </source>
</reference>
<accession>A0A444J5A8</accession>
<keyword evidence="2" id="KW-1185">Reference proteome</keyword>
<dbReference type="AlphaFoldDB" id="A0A444J5A8"/>
<protein>
    <submittedName>
        <fullName evidence="1">Uncharacterized protein</fullName>
    </submittedName>
</protein>
<gene>
    <name evidence="1" type="ORF">H206_05199</name>
</gene>
<name>A0A444J5A8_9BACT</name>
<sequence>MPQSIELLKFFHTSFFPRFPDHQTKSLVLGKK</sequence>
<dbReference type="EMBL" id="MTKO01000003">
    <property type="protein sequence ID" value="RWX48232.1"/>
    <property type="molecule type" value="Genomic_DNA"/>
</dbReference>
<comment type="caution">
    <text evidence="1">The sequence shown here is derived from an EMBL/GenBank/DDBJ whole genome shotgun (WGS) entry which is preliminary data.</text>
</comment>
<organism evidence="1 2">
    <name type="scientific">Candidatus Electrothrix aarhusensis</name>
    <dbReference type="NCBI Taxonomy" id="1859131"/>
    <lineage>
        <taxon>Bacteria</taxon>
        <taxon>Pseudomonadati</taxon>
        <taxon>Thermodesulfobacteriota</taxon>
        <taxon>Desulfobulbia</taxon>
        <taxon>Desulfobulbales</taxon>
        <taxon>Desulfobulbaceae</taxon>
        <taxon>Candidatus Electrothrix</taxon>
    </lineage>
</organism>
<evidence type="ECO:0000313" key="2">
    <source>
        <dbReference type="Proteomes" id="UP000287853"/>
    </source>
</evidence>
<evidence type="ECO:0000313" key="1">
    <source>
        <dbReference type="EMBL" id="RWX48232.1"/>
    </source>
</evidence>
<dbReference type="Proteomes" id="UP000287853">
    <property type="component" value="Unassembled WGS sequence"/>
</dbReference>
<proteinExistence type="predicted"/>